<organism evidence="1 2">
    <name type="scientific">Naganishia vaughanmartiniae</name>
    <dbReference type="NCBI Taxonomy" id="1424756"/>
    <lineage>
        <taxon>Eukaryota</taxon>
        <taxon>Fungi</taxon>
        <taxon>Dikarya</taxon>
        <taxon>Basidiomycota</taxon>
        <taxon>Agaricomycotina</taxon>
        <taxon>Tremellomycetes</taxon>
        <taxon>Filobasidiales</taxon>
        <taxon>Filobasidiaceae</taxon>
        <taxon>Naganishia</taxon>
    </lineage>
</organism>
<evidence type="ECO:0000313" key="2">
    <source>
        <dbReference type="Proteomes" id="UP001243375"/>
    </source>
</evidence>
<comment type="caution">
    <text evidence="1">The sequence shown here is derived from an EMBL/GenBank/DDBJ whole genome shotgun (WGS) entry which is preliminary data.</text>
</comment>
<accession>A0ACC2WS40</accession>
<gene>
    <name evidence="1" type="ORF">QFC22_005481</name>
</gene>
<proteinExistence type="predicted"/>
<name>A0ACC2WS40_9TREE</name>
<protein>
    <submittedName>
        <fullName evidence="1">Uncharacterized protein</fullName>
    </submittedName>
</protein>
<evidence type="ECO:0000313" key="1">
    <source>
        <dbReference type="EMBL" id="KAJ9114608.1"/>
    </source>
</evidence>
<reference evidence="1" key="1">
    <citation type="submission" date="2023-04" db="EMBL/GenBank/DDBJ databases">
        <title>Draft Genome sequencing of Naganishia species isolated from polar environments using Oxford Nanopore Technology.</title>
        <authorList>
            <person name="Leo P."/>
            <person name="Venkateswaran K."/>
        </authorList>
    </citation>
    <scope>NUCLEOTIDE SEQUENCE</scope>
    <source>
        <strain evidence="1">MNA-CCFEE 5425</strain>
    </source>
</reference>
<keyword evidence="2" id="KW-1185">Reference proteome</keyword>
<dbReference type="EMBL" id="JASBWU010000018">
    <property type="protein sequence ID" value="KAJ9114608.1"/>
    <property type="molecule type" value="Genomic_DNA"/>
</dbReference>
<dbReference type="Proteomes" id="UP001243375">
    <property type="component" value="Unassembled WGS sequence"/>
</dbReference>
<sequence length="1319" mass="144227">MEDPANTLVGKAPTSPSFPASENEPPQTVRPSSTATTATITSGAASMSGKSVECPGCKKVIDQSSGGVVVAFGKSLWHVDCFRCVKCHNRVTADTNLLLLSDGDPVCGNCSYQCYVCKLPITEEAIMTGDESYHAHCFTCRACSNKIEELVFAKTSQGIYCMSCHNERVARSRRHAEAKQRAKAKKEEREREKAKSTSDQVAASPLKPLPPMSSSSSTAIEDAMKSASTFGPNSLASQALKSPIAGPTRALSPSSQYPKLSPDGSSFAHPDGQYPKVHEKLLSLSPVPDARERTAARLESRRRKEEQVDLSSYSPTPSPSPGSRSVFDDGRLDRLSPRPGSDLGSPLEAKFKDDTLRARSPILTQDQSANPTIGLGVGPVSGLGLPTGRAERRRSINPAMMFNYQDHQNTPELPHSPSHPSFVNQHVEGATGSRGSPLPSSPLRSSFNDGNPRAQNGPSTRGTSPMGNSVLSPIPNRLYSSGSNRENSNSRSDLAAVASQDDLKSNTPPRSSSLADSLHAATAFGSDRRPSASTESTRTVSPGIRRLEATPGASMVPTPVAGSPSAPQIDAPELPSLNFSLSDPDFAVILNEQEEKSAIKADQSFTRPSLQNNRSNEGSGLAFRQLPSISKIQPLNLPSKDGSSRPSPSSPAYSPHGGVSPKLLSNAANRVAHDIRQTPSSEMSDTFFSSDSGHKDDNESQDSAASQLDHDNSSSLRVESALPQLQLLLEATRQQSGYVAKIEVALLAKTIQEITELTEQVSVFSQKYTGAKRTSQHYMEGLGVAHEEYAKEVALRLEAEAEIARLRTERHDQHARLSLIVNEERRQEDLKRRSNDLAMNLSGLEKDVSKLKVERDIALAEVEELVGTKDDVTTQPADPAEQHATLTRSITSKLNNLKDKYRRELEPLDVEKQVLKREIGDLRDTRNLYLEESVALSAKNEELADLNTRLSKQTEAMQDMINRHHRPPHLRNARQHISGSPSMSSLTTSSTLHELPDDMLKGIKAMKLEPLETAPAARRFKNKWYKSSKGPEIQHTTSASISKPLTATTERIKARPSHDPGMREHVFQPHSILRFCKCEHCGDKMWGLQEYRCAEKLNLACNAANSIREEPVGDAPPSMFGRTLNEQIAADGHSVPVIVTKCIEAVEAQAMDHEGVYRKTGGSSLSKQITQLFERGQYDAFDLQDSDRFNDINSITSVLKNYFRQLPNPLLTYELHESFVTAASIKDAEAKSEALTDLTKRLPKEHYDVLGYLMLHLHRVKNNSGENLMNARNLGVVFGPTLMRSSDPAREFADMAGKALSIEWMVENAPTVFQRTENP</sequence>